<feature type="transmembrane region" description="Helical" evidence="2">
    <location>
        <begin position="652"/>
        <end position="674"/>
    </location>
</feature>
<name>A0A843TN74_COLES</name>
<feature type="compositionally biased region" description="Low complexity" evidence="1">
    <location>
        <begin position="21"/>
        <end position="50"/>
    </location>
</feature>
<evidence type="ECO:0000259" key="3">
    <source>
        <dbReference type="Pfam" id="PF13355"/>
    </source>
</evidence>
<organism evidence="6 7">
    <name type="scientific">Colocasia esculenta</name>
    <name type="common">Wild taro</name>
    <name type="synonym">Arum esculentum</name>
    <dbReference type="NCBI Taxonomy" id="4460"/>
    <lineage>
        <taxon>Eukaryota</taxon>
        <taxon>Viridiplantae</taxon>
        <taxon>Streptophyta</taxon>
        <taxon>Embryophyta</taxon>
        <taxon>Tracheophyta</taxon>
        <taxon>Spermatophyta</taxon>
        <taxon>Magnoliopsida</taxon>
        <taxon>Liliopsida</taxon>
        <taxon>Araceae</taxon>
        <taxon>Aroideae</taxon>
        <taxon>Colocasieae</taxon>
        <taxon>Colocasia</taxon>
    </lineage>
</organism>
<dbReference type="GO" id="GO:0010020">
    <property type="term" value="P:chloroplast fission"/>
    <property type="evidence" value="ECO:0007669"/>
    <property type="project" value="TreeGrafter"/>
</dbReference>
<feature type="region of interest" description="Disordered" evidence="1">
    <location>
        <begin position="1"/>
        <end position="55"/>
    </location>
</feature>
<dbReference type="InterPro" id="IPR057137">
    <property type="entry name" value="CDP1-like_a_solenoid_2"/>
</dbReference>
<feature type="compositionally biased region" description="Polar residues" evidence="1">
    <location>
        <begin position="1"/>
        <end position="17"/>
    </location>
</feature>
<dbReference type="InterPro" id="IPR036869">
    <property type="entry name" value="J_dom_sf"/>
</dbReference>
<keyword evidence="2" id="KW-0472">Membrane</keyword>
<dbReference type="InterPro" id="IPR058032">
    <property type="entry name" value="CDP1-like_a_solenoid_1"/>
</dbReference>
<feature type="region of interest" description="Disordered" evidence="1">
    <location>
        <begin position="103"/>
        <end position="126"/>
    </location>
</feature>
<dbReference type="Pfam" id="PF25515">
    <property type="entry name" value="Arm_PDR"/>
    <property type="match status" value="1"/>
</dbReference>
<dbReference type="OrthoDB" id="512200at2759"/>
<dbReference type="Pfam" id="PF23468">
    <property type="entry name" value="ARC6"/>
    <property type="match status" value="1"/>
</dbReference>
<evidence type="ECO:0000259" key="4">
    <source>
        <dbReference type="Pfam" id="PF23468"/>
    </source>
</evidence>
<dbReference type="Proteomes" id="UP000652761">
    <property type="component" value="Unassembled WGS sequence"/>
</dbReference>
<feature type="domain" description="Plastid division protein CDP1-like 1st alpha solenoid" evidence="5">
    <location>
        <begin position="216"/>
        <end position="361"/>
    </location>
</feature>
<feature type="domain" description="Plastid division protein CDP1-like IMS" evidence="3">
    <location>
        <begin position="718"/>
        <end position="832"/>
    </location>
</feature>
<keyword evidence="7" id="KW-1185">Reference proteome</keyword>
<feature type="compositionally biased region" description="Low complexity" evidence="1">
    <location>
        <begin position="104"/>
        <end position="121"/>
    </location>
</feature>
<dbReference type="InterPro" id="IPR025344">
    <property type="entry name" value="CDP1-like_IMS"/>
</dbReference>
<reference evidence="6" key="1">
    <citation type="submission" date="2017-07" db="EMBL/GenBank/DDBJ databases">
        <title>Taro Niue Genome Assembly and Annotation.</title>
        <authorList>
            <person name="Atibalentja N."/>
            <person name="Keating K."/>
            <person name="Fields C.J."/>
        </authorList>
    </citation>
    <scope>NUCLEOTIDE SEQUENCE</scope>
    <source>
        <strain evidence="6">Niue_2</strain>
        <tissue evidence="6">Leaf</tissue>
    </source>
</reference>
<keyword evidence="2" id="KW-0812">Transmembrane</keyword>
<dbReference type="PANTHER" id="PTHR33925">
    <property type="entry name" value="PLASTID DIVISION PROTEIN CDP1, CHLOROPLASTIC-RELATED"/>
    <property type="match status" value="1"/>
</dbReference>
<evidence type="ECO:0000256" key="2">
    <source>
        <dbReference type="SAM" id="Phobius"/>
    </source>
</evidence>
<accession>A0A843TN74</accession>
<gene>
    <name evidence="6" type="ORF">Taro_003772</name>
</gene>
<evidence type="ECO:0008006" key="8">
    <source>
        <dbReference type="Google" id="ProtNLM"/>
    </source>
</evidence>
<dbReference type="SUPFAM" id="SSF46565">
    <property type="entry name" value="Chaperone J-domain"/>
    <property type="match status" value="1"/>
</dbReference>
<proteinExistence type="predicted"/>
<dbReference type="EMBL" id="NMUH01000099">
    <property type="protein sequence ID" value="MQL71487.1"/>
    <property type="molecule type" value="Genomic_DNA"/>
</dbReference>
<evidence type="ECO:0000256" key="1">
    <source>
        <dbReference type="SAM" id="MobiDB-lite"/>
    </source>
</evidence>
<sequence>METVQQLGLLSPVSSASGRHASTPLLPRRRPSSSATASPTSSSSPSSSPSSPFPFGRGCRRPCRFPSTIAVSTVTCHSTIHSNGTTGSSSKVAYRLAKDFQFANPQENPSPSSEPTTTLLSIHPPLPPPVATDRTVSLPIDFYKVLGAETHFLGDGIRRAFEARCSTPPLDGFSNDALLSRRQILQAACDTLSSPALRGDYNQALMDDHDAALLTQVPWDKVPGALCLLQESGEAEVVVQVGNRLLRERLSKPFKRDVVLAMALAYVDRSRDAVALNPPDLISSCDALERALKLLKEEGATNLASTLQAQIDETLEEITPQCVLELLALPLDEEHRRRREEGLLGVRNIFWAVGGGGAAAVGGGFTREVFIKEAFSFMTAAEQVVLYLDRPGNLPVEPFEVYAAALAFVARAFVGKKPELVKTADGLFLQLQQAGDITVGALSDFATKADIETEFALGRGLCSLLVGDLDECRYWLGLDDEHSPYRSPSVVEFIMQNSNEDQDDNLLGLCTLLEHWLMQVVFPRFRDTQQVQFRIGDYYDDPSVLKHLQRLEGGGASPLAAAAAIVEMGAQATAALDSVAQTLWRVFPMGTRPPRIDEVNYQDSNGLTDEEQVEWPVLNNDGGVRDNAVERFGDTNSDVSFNQQLLAKMRQASVGILCAGAAVGLLTFVSLRLFPTRRDLPATRKDVGSAMATSVTDLGLALDENALDEIPKMDARLAESIVHRWQDIKSQALGPDHDLAKLSEVLDGQMLKVWTDRASEIAQNGWFWEYKLLGLAVDSVTVSLDGKRAMVEVTLEEASKLTDLAQPERNDSCSTVYSVRYEMSYSKSGWRVTEGAVLKS</sequence>
<protein>
    <recommendedName>
        <fullName evidence="8">ARC6 IMS domain-containing protein</fullName>
    </recommendedName>
</protein>
<evidence type="ECO:0000313" key="6">
    <source>
        <dbReference type="EMBL" id="MQL71487.1"/>
    </source>
</evidence>
<comment type="caution">
    <text evidence="6">The sequence shown here is derived from an EMBL/GenBank/DDBJ whole genome shotgun (WGS) entry which is preliminary data.</text>
</comment>
<dbReference type="InterPro" id="IPR044685">
    <property type="entry name" value="CPD1-like"/>
</dbReference>
<evidence type="ECO:0000313" key="7">
    <source>
        <dbReference type="Proteomes" id="UP000652761"/>
    </source>
</evidence>
<feature type="domain" description="Plastid division protein CDP1-like 2nd alpha solenoid" evidence="4">
    <location>
        <begin position="378"/>
        <end position="570"/>
    </location>
</feature>
<dbReference type="Pfam" id="PF13355">
    <property type="entry name" value="ARC6-like_IMS"/>
    <property type="match status" value="1"/>
</dbReference>
<dbReference type="PANTHER" id="PTHR33925:SF1">
    <property type="entry name" value="PROTEIN ACCUMULATION AND REPLICATION OF CHLOROPLASTS 6, CHLOROPLASTIC"/>
    <property type="match status" value="1"/>
</dbReference>
<keyword evidence="2" id="KW-1133">Transmembrane helix</keyword>
<evidence type="ECO:0000259" key="5">
    <source>
        <dbReference type="Pfam" id="PF25515"/>
    </source>
</evidence>
<dbReference type="GO" id="GO:0009706">
    <property type="term" value="C:chloroplast inner membrane"/>
    <property type="evidence" value="ECO:0007669"/>
    <property type="project" value="TreeGrafter"/>
</dbReference>
<dbReference type="AlphaFoldDB" id="A0A843TN74"/>